<evidence type="ECO:0000313" key="9">
    <source>
        <dbReference type="EMBL" id="PWN55220.1"/>
    </source>
</evidence>
<dbReference type="Gene3D" id="3.40.50.200">
    <property type="entry name" value="Peptidase S8/S53 domain"/>
    <property type="match status" value="1"/>
</dbReference>
<evidence type="ECO:0000256" key="5">
    <source>
        <dbReference type="PROSITE-ProRule" id="PRU01240"/>
    </source>
</evidence>
<dbReference type="PROSITE" id="PS00137">
    <property type="entry name" value="SUBTILASE_HIS"/>
    <property type="match status" value="1"/>
</dbReference>
<dbReference type="InterPro" id="IPR023828">
    <property type="entry name" value="Peptidase_S8_Ser-AS"/>
</dbReference>
<feature type="chain" id="PRO_5016673964" description="Peptidase S8/S53 domain-containing protein" evidence="7">
    <location>
        <begin position="37"/>
        <end position="1067"/>
    </location>
</feature>
<evidence type="ECO:0000256" key="2">
    <source>
        <dbReference type="ARBA" id="ARBA00022670"/>
    </source>
</evidence>
<gene>
    <name evidence="9" type="ORF">DEH80_13425</name>
</gene>
<evidence type="ECO:0000256" key="7">
    <source>
        <dbReference type="SAM" id="SignalP"/>
    </source>
</evidence>
<dbReference type="InterPro" id="IPR050131">
    <property type="entry name" value="Peptidase_S8_subtilisin-like"/>
</dbReference>
<dbReference type="PANTHER" id="PTHR43806:SF11">
    <property type="entry name" value="CEREVISIN-RELATED"/>
    <property type="match status" value="1"/>
</dbReference>
<keyword evidence="10" id="KW-1185">Reference proteome</keyword>
<dbReference type="PRINTS" id="PR00723">
    <property type="entry name" value="SUBTILISIN"/>
</dbReference>
<dbReference type="Pfam" id="PF00082">
    <property type="entry name" value="Peptidase_S8"/>
    <property type="match status" value="1"/>
</dbReference>
<dbReference type="PROSITE" id="PS51892">
    <property type="entry name" value="SUBTILASE"/>
    <property type="match status" value="1"/>
</dbReference>
<feature type="active site" description="Charge relay system" evidence="5">
    <location>
        <position position="372"/>
    </location>
</feature>
<dbReference type="SUPFAM" id="SSF52743">
    <property type="entry name" value="Subtilisin-like"/>
    <property type="match status" value="1"/>
</dbReference>
<dbReference type="InterPro" id="IPR036852">
    <property type="entry name" value="Peptidase_S8/S53_dom_sf"/>
</dbReference>
<reference evidence="9 10" key="1">
    <citation type="submission" date="2018-05" db="EMBL/GenBank/DDBJ databases">
        <title>Abyssibacter profundi OUC007T gen. nov., sp. nov, a marine bacterium isolated from seawater of the Mariana Trench.</title>
        <authorList>
            <person name="Zhou S."/>
        </authorList>
    </citation>
    <scope>NUCLEOTIDE SEQUENCE [LARGE SCALE GENOMIC DNA]</scope>
    <source>
        <strain evidence="9 10">OUC007</strain>
    </source>
</reference>
<evidence type="ECO:0000256" key="3">
    <source>
        <dbReference type="ARBA" id="ARBA00022801"/>
    </source>
</evidence>
<dbReference type="Gene3D" id="2.60.120.380">
    <property type="match status" value="1"/>
</dbReference>
<dbReference type="PROSITE" id="PS00138">
    <property type="entry name" value="SUBTILASE_SER"/>
    <property type="match status" value="1"/>
</dbReference>
<keyword evidence="2 5" id="KW-0645">Protease</keyword>
<organism evidence="9 10">
    <name type="scientific">Abyssibacter profundi</name>
    <dbReference type="NCBI Taxonomy" id="2182787"/>
    <lineage>
        <taxon>Bacteria</taxon>
        <taxon>Pseudomonadati</taxon>
        <taxon>Pseudomonadota</taxon>
        <taxon>Gammaproteobacteria</taxon>
        <taxon>Chromatiales</taxon>
        <taxon>Oceanococcaceae</taxon>
        <taxon>Abyssibacter</taxon>
    </lineage>
</organism>
<dbReference type="GO" id="GO:0006508">
    <property type="term" value="P:proteolysis"/>
    <property type="evidence" value="ECO:0007669"/>
    <property type="project" value="UniProtKB-KW"/>
</dbReference>
<keyword evidence="7" id="KW-0732">Signal</keyword>
<dbReference type="GO" id="GO:0004252">
    <property type="term" value="F:serine-type endopeptidase activity"/>
    <property type="evidence" value="ECO:0007669"/>
    <property type="project" value="UniProtKB-UniRule"/>
</dbReference>
<comment type="similarity">
    <text evidence="1 5">Belongs to the peptidase S8 family.</text>
</comment>
<name>A0A383XRG6_9GAMM</name>
<dbReference type="PANTHER" id="PTHR43806">
    <property type="entry name" value="PEPTIDASE S8"/>
    <property type="match status" value="1"/>
</dbReference>
<evidence type="ECO:0000259" key="8">
    <source>
        <dbReference type="Pfam" id="PF00082"/>
    </source>
</evidence>
<sequence length="1067" mass="110259">MTLKTYGENRMPSFLRAALRLCSCVPLFMVTGHAMATDPAAGTIDMTTTQQTATGGPYVVSNPTLTVTGTPVCDVPDSCDEYTLTLDLPQSFRDANPDAAINVELTWDNGDDLDLFVYDDAGTVIGQSATSNPEESVAVDIDRIPSTARIVIVPFAVTGATATLTMTLGTDAGGAGPIGGDPCVVSGEDNGGQAQVDPEVLMDFTALGSTALYGVIVHFNQGSPKWQDTLLSTLGLSVVKDFRRYVPAVYVTGPVAALQSLSAVPAVRRLEYNAPLQYFGATQPWATRARVAHEFVSGGPYFDADGNIIDGSGTTLGVIDSGLFGLHPDFSENLLHNFKLINPADEVTGIPTGTPRYLDIGAADSESQVGGHGTHVTGTVGGRGQQSDGGYPVPEVAPFIQGTYAGAAPGTQLIHWGNGAGLLVLSTASAYVHLLDNLDTFDPPLRAVNNSYGNAGGTPYDPGSLAACLVKDIVEAGVVMVFAAGNDGGDGSVDSTSSACKDPTPGVICVANYDDRGTGDRNAPLAGSSSRGLKGDPANYPDIAAPGSLITSTCLQSQPSQAICTGGAGGVIEDAWFPWYGTISGTSMAAPHVTGVIGLMTQARPDLTPAEIEDIIQDTAVKVGTDYDDDPQNPGGTTNFGYGAGLIDVPNILDALGVSSTGLPPAGEAFVILDGDLESGDATDVVKLSMQDQTRDGVTGILHSLELADATDLAGETTIAYRIERNVDGQPFTTTVTLGAEGVGIPEAGDGNTAVASAATLDGNVINAFVPYVQMGIPAVGEPIHNIRVFVDGDSGVLDIAPSPLGSTMATETMFGRAFTTQLDPGVLPPSDEKSCELPGLTRITAPAGTTGLAESGTGQEDFRQAWIAEPTDMPGKIVFTIKVDNLEGTPLPAHRWYVYFNLPEDDTRYWVAMTTDTLTPAFEYGTATAIDTPAAGVGTFTTLGAIDEASGFDPDGTITLVMDKATLGMAAGTTLSGLAVSVRQTTNTVNGVGLTVDSAGTNLDYTLVGNDQCQSPDPLDPPTDPEEGSDPGEDDIVSPTGSGGALGWAWLMFGLGLGVLRLRRQL</sequence>
<evidence type="ECO:0000256" key="1">
    <source>
        <dbReference type="ARBA" id="ARBA00011073"/>
    </source>
</evidence>
<accession>A0A383XRG6</accession>
<dbReference type="OrthoDB" id="9790784at2"/>
<protein>
    <recommendedName>
        <fullName evidence="8">Peptidase S8/S53 domain-containing protein</fullName>
    </recommendedName>
</protein>
<keyword evidence="4 5" id="KW-0720">Serine protease</keyword>
<dbReference type="InterPro" id="IPR000209">
    <property type="entry name" value="Peptidase_S8/S53_dom"/>
</dbReference>
<evidence type="ECO:0000256" key="6">
    <source>
        <dbReference type="SAM" id="MobiDB-lite"/>
    </source>
</evidence>
<dbReference type="Proteomes" id="UP000251800">
    <property type="component" value="Unassembled WGS sequence"/>
</dbReference>
<feature type="signal peptide" evidence="7">
    <location>
        <begin position="1"/>
        <end position="36"/>
    </location>
</feature>
<keyword evidence="3 5" id="KW-0378">Hydrolase</keyword>
<feature type="domain" description="Peptidase S8/S53" evidence="8">
    <location>
        <begin position="311"/>
        <end position="643"/>
    </location>
</feature>
<evidence type="ECO:0000256" key="4">
    <source>
        <dbReference type="ARBA" id="ARBA00022825"/>
    </source>
</evidence>
<comment type="caution">
    <text evidence="9">The sequence shown here is derived from an EMBL/GenBank/DDBJ whole genome shotgun (WGS) entry which is preliminary data.</text>
</comment>
<feature type="active site" description="Charge relay system" evidence="5">
    <location>
        <position position="587"/>
    </location>
</feature>
<dbReference type="InterPro" id="IPR022398">
    <property type="entry name" value="Peptidase_S8_His-AS"/>
</dbReference>
<dbReference type="EMBL" id="QEQK01000012">
    <property type="protein sequence ID" value="PWN55220.1"/>
    <property type="molecule type" value="Genomic_DNA"/>
</dbReference>
<feature type="region of interest" description="Disordered" evidence="6">
    <location>
        <begin position="1012"/>
        <end position="1040"/>
    </location>
</feature>
<proteinExistence type="inferred from homology"/>
<dbReference type="InterPro" id="IPR015500">
    <property type="entry name" value="Peptidase_S8_subtilisin-rel"/>
</dbReference>
<feature type="active site" description="Charge relay system" evidence="5">
    <location>
        <position position="320"/>
    </location>
</feature>
<evidence type="ECO:0000313" key="10">
    <source>
        <dbReference type="Proteomes" id="UP000251800"/>
    </source>
</evidence>
<feature type="compositionally biased region" description="Acidic residues" evidence="6">
    <location>
        <begin position="1024"/>
        <end position="1037"/>
    </location>
</feature>
<dbReference type="AlphaFoldDB" id="A0A383XRG6"/>